<keyword evidence="2" id="KW-1185">Reference proteome</keyword>
<dbReference type="OrthoDB" id="8780389at2"/>
<organism evidence="1 2">
    <name type="scientific">Massilia violaceinigra</name>
    <dbReference type="NCBI Taxonomy" id="2045208"/>
    <lineage>
        <taxon>Bacteria</taxon>
        <taxon>Pseudomonadati</taxon>
        <taxon>Pseudomonadota</taxon>
        <taxon>Betaproteobacteria</taxon>
        <taxon>Burkholderiales</taxon>
        <taxon>Oxalobacteraceae</taxon>
        <taxon>Telluria group</taxon>
        <taxon>Massilia</taxon>
    </lineage>
</organism>
<dbReference type="RefSeq" id="WP_099881310.1">
    <property type="nucleotide sequence ID" value="NZ_CP024608.1"/>
</dbReference>
<dbReference type="Proteomes" id="UP000229897">
    <property type="component" value="Chromosome"/>
</dbReference>
<dbReference type="Pfam" id="PF16074">
    <property type="entry name" value="PilW"/>
    <property type="match status" value="1"/>
</dbReference>
<name>A0A2D2DTR5_9BURK</name>
<dbReference type="EMBL" id="CP024608">
    <property type="protein sequence ID" value="ATQ78353.1"/>
    <property type="molecule type" value="Genomic_DNA"/>
</dbReference>
<dbReference type="Pfam" id="PF07963">
    <property type="entry name" value="N_methyl"/>
    <property type="match status" value="1"/>
</dbReference>
<evidence type="ECO:0000313" key="1">
    <source>
        <dbReference type="EMBL" id="ATQ78353.1"/>
    </source>
</evidence>
<evidence type="ECO:0000313" key="2">
    <source>
        <dbReference type="Proteomes" id="UP000229897"/>
    </source>
</evidence>
<sequence>MSAHAALRRRWHQGGLTLVELLVALVLGLLVSLAAASVLVSAQTGYAAQGELAQVDDAGRFALDAIERAARQGAFVDLDREDAPPSPASAAARIAGLDNQVLGGGPGIASARPGGVNGSDVLALRFDGVGEGPEGDGSMLSCAGFGVGAGSEGWSIFYVAPAAGGEAELRCKYRGQRNWRSDALVAGVDTFQVLYGLDTDAPADGLPNQYLSAGAVNALDAVLALDGASPAERERDLRRKTHWKRVASIKVALLLHGARRGAPDREPHVFDLFGAGYSGAADPGTRPDEARMPPALRWRERRSFAATIVLRNAAL</sequence>
<dbReference type="PROSITE" id="PS00409">
    <property type="entry name" value="PROKAR_NTER_METHYL"/>
    <property type="match status" value="1"/>
</dbReference>
<accession>A0A2D2DTR5</accession>
<dbReference type="InterPro" id="IPR012902">
    <property type="entry name" value="N_methyl_site"/>
</dbReference>
<protein>
    <submittedName>
        <fullName evidence="1">Pilus assembly protein PilW</fullName>
    </submittedName>
</protein>
<dbReference type="InterPro" id="IPR032092">
    <property type="entry name" value="PilW"/>
</dbReference>
<proteinExistence type="predicted"/>
<dbReference type="KEGG" id="mass:CR152_30475"/>
<gene>
    <name evidence="1" type="ORF">CR152_30475</name>
</gene>
<reference evidence="1" key="1">
    <citation type="submission" date="2017-10" db="EMBL/GenBank/DDBJ databases">
        <title>Massilia psychrophilum sp. nov., a novel purple-pigmented bacterium isolated from Tianshan glacier, Xinjiang Municipality, China.</title>
        <authorList>
            <person name="Wang H."/>
        </authorList>
    </citation>
    <scope>NUCLEOTIDE SEQUENCE [LARGE SCALE GENOMIC DNA]</scope>
    <source>
        <strain evidence="1">B2</strain>
    </source>
</reference>
<dbReference type="AlphaFoldDB" id="A0A2D2DTR5"/>
<dbReference type="GO" id="GO:0043683">
    <property type="term" value="P:type IV pilus assembly"/>
    <property type="evidence" value="ECO:0007669"/>
    <property type="project" value="InterPro"/>
</dbReference>